<name>A0A383E3T2_9ZZZZ</name>
<accession>A0A383E3T2</accession>
<proteinExistence type="predicted"/>
<sequence>TTALPHYRTTALPHYRTTALPQTFNLLT</sequence>
<dbReference type="AlphaFoldDB" id="A0A383E3T2"/>
<gene>
    <name evidence="1" type="ORF">METZ01_LOCUS504351</name>
</gene>
<reference evidence="1" key="1">
    <citation type="submission" date="2018-05" db="EMBL/GenBank/DDBJ databases">
        <authorList>
            <person name="Lanie J.A."/>
            <person name="Ng W.-L."/>
            <person name="Kazmierczak K.M."/>
            <person name="Andrzejewski T.M."/>
            <person name="Davidsen T.M."/>
            <person name="Wayne K.J."/>
            <person name="Tettelin H."/>
            <person name="Glass J.I."/>
            <person name="Rusch D."/>
            <person name="Podicherti R."/>
            <person name="Tsui H.-C.T."/>
            <person name="Winkler M.E."/>
        </authorList>
    </citation>
    <scope>NUCLEOTIDE SEQUENCE</scope>
</reference>
<feature type="non-terminal residue" evidence="1">
    <location>
        <position position="1"/>
    </location>
</feature>
<evidence type="ECO:0000313" key="1">
    <source>
        <dbReference type="EMBL" id="SVE51497.1"/>
    </source>
</evidence>
<organism evidence="1">
    <name type="scientific">marine metagenome</name>
    <dbReference type="NCBI Taxonomy" id="408172"/>
    <lineage>
        <taxon>unclassified sequences</taxon>
        <taxon>metagenomes</taxon>
        <taxon>ecological metagenomes</taxon>
    </lineage>
</organism>
<protein>
    <submittedName>
        <fullName evidence="1">Uncharacterized protein</fullName>
    </submittedName>
</protein>
<dbReference type="EMBL" id="UINC01222628">
    <property type="protein sequence ID" value="SVE51497.1"/>
    <property type="molecule type" value="Genomic_DNA"/>
</dbReference>